<keyword evidence="7" id="KW-1185">Reference proteome</keyword>
<dbReference type="SUPFAM" id="SSF81653">
    <property type="entry name" value="Calcium ATPase, transduction domain A"/>
    <property type="match status" value="1"/>
</dbReference>
<dbReference type="InterPro" id="IPR059000">
    <property type="entry name" value="ATPase_P-type_domA"/>
</dbReference>
<name>A0AAX1J715_9MYCO</name>
<dbReference type="AlphaFoldDB" id="A0AAX1J715"/>
<feature type="transmembrane region" description="Helical" evidence="3">
    <location>
        <begin position="386"/>
        <end position="404"/>
    </location>
</feature>
<reference evidence="5 7" key="1">
    <citation type="journal article" date="2019" name="Emerg. Microbes Infect.">
        <title>Comprehensive subspecies identification of 175 nontuberculous mycobacteria species based on 7547 genomic profiles.</title>
        <authorList>
            <person name="Matsumoto Y."/>
            <person name="Kinjo T."/>
            <person name="Motooka D."/>
            <person name="Nabeya D."/>
            <person name="Jung N."/>
            <person name="Uechi K."/>
            <person name="Horii T."/>
            <person name="Iida T."/>
            <person name="Fujita J."/>
            <person name="Nakamura S."/>
        </authorList>
    </citation>
    <scope>NUCLEOTIDE SEQUENCE [LARGE SCALE GENOMIC DNA]</scope>
    <source>
        <strain evidence="5 7">JCM 13573</strain>
    </source>
</reference>
<dbReference type="Gene3D" id="2.70.150.10">
    <property type="entry name" value="Calcium-transporting ATPase, cytoplasmic transduction domain A"/>
    <property type="match status" value="1"/>
</dbReference>
<reference evidence="6" key="3">
    <citation type="submission" date="2020-11" db="EMBL/GenBank/DDBJ databases">
        <title>Intraspecies plasmid and genomic variation of Mycobacterium kubicae revealed by the complete genome sequences of two clinical isolates.</title>
        <authorList>
            <person name="Hendrix J.R."/>
            <person name="Epperson L.E."/>
            <person name="Honda J.R."/>
            <person name="Strong M."/>
        </authorList>
    </citation>
    <scope>NUCLEOTIDE SEQUENCE</scope>
    <source>
        <strain evidence="6">JCM 13573</strain>
    </source>
</reference>
<dbReference type="EMBL" id="CP065047">
    <property type="protein sequence ID" value="QPI36297.1"/>
    <property type="molecule type" value="Genomic_DNA"/>
</dbReference>
<keyword evidence="3" id="KW-1133">Transmembrane helix</keyword>
<evidence type="ECO:0000259" key="4">
    <source>
        <dbReference type="Pfam" id="PF00122"/>
    </source>
</evidence>
<keyword evidence="3" id="KW-0472">Membrane</keyword>
<dbReference type="Proteomes" id="UP000663583">
    <property type="component" value="Chromosome"/>
</dbReference>
<accession>A0AAX1J715</accession>
<feature type="transmembrane region" description="Helical" evidence="3">
    <location>
        <begin position="184"/>
        <end position="203"/>
    </location>
</feature>
<evidence type="ECO:0000256" key="2">
    <source>
        <dbReference type="ARBA" id="ARBA00006024"/>
    </source>
</evidence>
<evidence type="ECO:0000313" key="7">
    <source>
        <dbReference type="Proteomes" id="UP000465306"/>
    </source>
</evidence>
<dbReference type="Pfam" id="PF00122">
    <property type="entry name" value="E1-E2_ATPase"/>
    <property type="match status" value="1"/>
</dbReference>
<dbReference type="Proteomes" id="UP000465306">
    <property type="component" value="Unassembled WGS sequence"/>
</dbReference>
<dbReference type="GO" id="GO:0015086">
    <property type="term" value="F:cadmium ion transmembrane transporter activity"/>
    <property type="evidence" value="ECO:0007669"/>
    <property type="project" value="TreeGrafter"/>
</dbReference>
<evidence type="ECO:0000256" key="3">
    <source>
        <dbReference type="SAM" id="Phobius"/>
    </source>
</evidence>
<gene>
    <name evidence="6" type="ORF">I2456_17395</name>
    <name evidence="5" type="ORF">MKUB_52870</name>
</gene>
<dbReference type="EMBL" id="BLKU01000005">
    <property type="protein sequence ID" value="GFG67797.1"/>
    <property type="molecule type" value="Genomic_DNA"/>
</dbReference>
<evidence type="ECO:0000313" key="6">
    <source>
        <dbReference type="EMBL" id="QPI36297.1"/>
    </source>
</evidence>
<feature type="domain" description="P-type ATPase A" evidence="4">
    <location>
        <begin position="266"/>
        <end position="365"/>
    </location>
</feature>
<protein>
    <recommendedName>
        <fullName evidence="4">P-type ATPase A domain-containing protein</fullName>
    </recommendedName>
</protein>
<proteinExistence type="inferred from homology"/>
<organism evidence="6 8">
    <name type="scientific">Mycobacterium kubicae</name>
    <dbReference type="NCBI Taxonomy" id="120959"/>
    <lineage>
        <taxon>Bacteria</taxon>
        <taxon>Bacillati</taxon>
        <taxon>Actinomycetota</taxon>
        <taxon>Actinomycetes</taxon>
        <taxon>Mycobacteriales</taxon>
        <taxon>Mycobacteriaceae</taxon>
        <taxon>Mycobacterium</taxon>
        <taxon>Mycobacterium simiae complex</taxon>
    </lineage>
</organism>
<dbReference type="KEGG" id="mku:I2456_17395"/>
<feature type="transmembrane region" description="Helical" evidence="3">
    <location>
        <begin position="410"/>
        <end position="432"/>
    </location>
</feature>
<keyword evidence="3" id="KW-0812">Transmembrane</keyword>
<evidence type="ECO:0000313" key="8">
    <source>
        <dbReference type="Proteomes" id="UP000663583"/>
    </source>
</evidence>
<dbReference type="PANTHER" id="PTHR48085">
    <property type="entry name" value="CADMIUM/ZINC-TRANSPORTING ATPASE HMA2-RELATED"/>
    <property type="match status" value="1"/>
</dbReference>
<evidence type="ECO:0000313" key="5">
    <source>
        <dbReference type="EMBL" id="GFG67797.1"/>
    </source>
</evidence>
<evidence type="ECO:0000256" key="1">
    <source>
        <dbReference type="ARBA" id="ARBA00004141"/>
    </source>
</evidence>
<dbReference type="InterPro" id="IPR008250">
    <property type="entry name" value="ATPase_P-typ_transduc_dom_A_sf"/>
</dbReference>
<sequence length="484" mass="50576">MMLTSNKPPDSGVNVTVVSTAAGRMRLRFDGCRFDSVWALRIEDTVGKLTGVRAVQGYTRTASIVIWYSPARCNAAAILSSITDSEQIAASVTARALDSGDTSKPGVAQHIIDWAARTLSGSRDDAQRALPVSGSDVSYYDDDDEQEREPEGFWQVAKVRRATWSGSLLTASVVAAWIPPLRPVALAMKVLALAVGASTFVPSSVKRMSQGRMGVGDLMTTAALGAVGLGQIGDAAKMAFLFSMTEGLGEYSATRTHRSLRALLSLAPRHATILREGIETVVAATDLRVGDQMIVKAGQRLATDGIIRAGRTVLDRSAITGESAPVVAGPGDQVFAGSTNGHGVLQVEVTATAANNSLARIAHIMEAQQTLEDANQELADRTARPLVPGLLIAAVLVAVTGGLFGSPAVWIQRALIVLATGSPYALEVIGIINGFASDNIKTLAAHRPMVVDAASTNGARREEVPVALGAPGSNSEHALPVAVA</sequence>
<reference evidence="5" key="2">
    <citation type="submission" date="2020-02" db="EMBL/GenBank/DDBJ databases">
        <authorList>
            <person name="Matsumoto Y."/>
            <person name="Kinjo T."/>
            <person name="Motooka D."/>
            <person name="Nabeya D."/>
            <person name="Jung N."/>
            <person name="Uechi K."/>
            <person name="Horii T."/>
            <person name="Iida T."/>
            <person name="Fujita J."/>
            <person name="Nakamura S."/>
        </authorList>
    </citation>
    <scope>NUCLEOTIDE SEQUENCE</scope>
    <source>
        <strain evidence="5">JCM 13573</strain>
    </source>
</reference>
<dbReference type="GO" id="GO:0016020">
    <property type="term" value="C:membrane"/>
    <property type="evidence" value="ECO:0007669"/>
    <property type="project" value="TreeGrafter"/>
</dbReference>
<dbReference type="InterPro" id="IPR051014">
    <property type="entry name" value="Cation_Transport_ATPase_IB"/>
</dbReference>
<comment type="subcellular location">
    <subcellularLocation>
        <location evidence="1">Membrane</location>
        <topology evidence="1">Multi-pass membrane protein</topology>
    </subcellularLocation>
</comment>
<dbReference type="PANTHER" id="PTHR48085:SF5">
    <property type="entry name" value="CADMIUM_ZINC-TRANSPORTING ATPASE HMA4-RELATED"/>
    <property type="match status" value="1"/>
</dbReference>
<comment type="similarity">
    <text evidence="2">Belongs to the cation transport ATPase (P-type) (TC 3.A.3) family. Type IB subfamily.</text>
</comment>